<keyword evidence="6" id="KW-1185">Reference proteome</keyword>
<dbReference type="PANTHER" id="PTHR44942:SF4">
    <property type="entry name" value="METHYLTRANSFERASE TYPE 11 DOMAIN-CONTAINING PROTEIN"/>
    <property type="match status" value="1"/>
</dbReference>
<dbReference type="CDD" id="cd02440">
    <property type="entry name" value="AdoMet_MTases"/>
    <property type="match status" value="1"/>
</dbReference>
<organism evidence="5 6">
    <name type="scientific">Actinoplanes sandaracinus</name>
    <dbReference type="NCBI Taxonomy" id="3045177"/>
    <lineage>
        <taxon>Bacteria</taxon>
        <taxon>Bacillati</taxon>
        <taxon>Actinomycetota</taxon>
        <taxon>Actinomycetes</taxon>
        <taxon>Micromonosporales</taxon>
        <taxon>Micromonosporaceae</taxon>
        <taxon>Actinoplanes</taxon>
    </lineage>
</organism>
<dbReference type="Proteomes" id="UP001241758">
    <property type="component" value="Unassembled WGS sequence"/>
</dbReference>
<feature type="domain" description="Methyltransferase type 11" evidence="4">
    <location>
        <begin position="39"/>
        <end position="127"/>
    </location>
</feature>
<dbReference type="InterPro" id="IPR051052">
    <property type="entry name" value="Diverse_substrate_MTase"/>
</dbReference>
<keyword evidence="3" id="KW-0808">Transferase</keyword>
<gene>
    <name evidence="5" type="ORF">QLQ12_27715</name>
</gene>
<keyword evidence="2 5" id="KW-0489">Methyltransferase</keyword>
<dbReference type="Pfam" id="PF08241">
    <property type="entry name" value="Methyltransf_11"/>
    <property type="match status" value="1"/>
</dbReference>
<evidence type="ECO:0000256" key="2">
    <source>
        <dbReference type="ARBA" id="ARBA00022603"/>
    </source>
</evidence>
<name>A0ABT6WRP5_9ACTN</name>
<protein>
    <submittedName>
        <fullName evidence="5">Methyltransferase domain-containing protein</fullName>
    </submittedName>
</protein>
<dbReference type="GO" id="GO:0008168">
    <property type="term" value="F:methyltransferase activity"/>
    <property type="evidence" value="ECO:0007669"/>
    <property type="project" value="UniProtKB-KW"/>
</dbReference>
<accession>A0ABT6WRP5</accession>
<dbReference type="PANTHER" id="PTHR44942">
    <property type="entry name" value="METHYLTRANSF_11 DOMAIN-CONTAINING PROTEIN"/>
    <property type="match status" value="1"/>
</dbReference>
<comment type="caution">
    <text evidence="5">The sequence shown here is derived from an EMBL/GenBank/DDBJ whole genome shotgun (WGS) entry which is preliminary data.</text>
</comment>
<dbReference type="RefSeq" id="WP_282763449.1">
    <property type="nucleotide sequence ID" value="NZ_JASCTH010000019.1"/>
</dbReference>
<dbReference type="Gene3D" id="3.40.50.150">
    <property type="entry name" value="Vaccinia Virus protein VP39"/>
    <property type="match status" value="1"/>
</dbReference>
<evidence type="ECO:0000256" key="1">
    <source>
        <dbReference type="ARBA" id="ARBA00008361"/>
    </source>
</evidence>
<reference evidence="5 6" key="1">
    <citation type="submission" date="2023-05" db="EMBL/GenBank/DDBJ databases">
        <title>Actinoplanes sp. NEAU-A12 genome sequencing.</title>
        <authorList>
            <person name="Wang Z.-S."/>
        </authorList>
    </citation>
    <scope>NUCLEOTIDE SEQUENCE [LARGE SCALE GENOMIC DNA]</scope>
    <source>
        <strain evidence="5 6">NEAU-A12</strain>
    </source>
</reference>
<dbReference type="EMBL" id="JASCTH010000019">
    <property type="protein sequence ID" value="MDI6102412.1"/>
    <property type="molecule type" value="Genomic_DNA"/>
</dbReference>
<dbReference type="SUPFAM" id="SSF53335">
    <property type="entry name" value="S-adenosyl-L-methionine-dependent methyltransferases"/>
    <property type="match status" value="1"/>
</dbReference>
<evidence type="ECO:0000313" key="5">
    <source>
        <dbReference type="EMBL" id="MDI6102412.1"/>
    </source>
</evidence>
<sequence length="243" mass="26171">MDVFGSVADLYETARPGYPPEVAGAIVDYHGGVPASVAEIGAGTGKGTAVLSTIGAPLTCIEPDPRMATVLRAKYPAAQVRTVPFEQWSPPPGGVGVLACAMAWHWLDPATRNVRARTALAPGGTLAVFGHRYDYADAEQAAAIRAALNALDDTVRERPVDWMYHDVLASGEFTDVRAVRFRRHLPLARDQYLALVRTFGPFLAHPPEMQRQGLDVLGRLVDDFGGTVVMDLRTTLALGRPAR</sequence>
<evidence type="ECO:0000256" key="3">
    <source>
        <dbReference type="ARBA" id="ARBA00022679"/>
    </source>
</evidence>
<dbReference type="GO" id="GO:0032259">
    <property type="term" value="P:methylation"/>
    <property type="evidence" value="ECO:0007669"/>
    <property type="project" value="UniProtKB-KW"/>
</dbReference>
<evidence type="ECO:0000313" key="6">
    <source>
        <dbReference type="Proteomes" id="UP001241758"/>
    </source>
</evidence>
<dbReference type="InterPro" id="IPR013216">
    <property type="entry name" value="Methyltransf_11"/>
</dbReference>
<evidence type="ECO:0000259" key="4">
    <source>
        <dbReference type="Pfam" id="PF08241"/>
    </source>
</evidence>
<proteinExistence type="inferred from homology"/>
<dbReference type="InterPro" id="IPR029063">
    <property type="entry name" value="SAM-dependent_MTases_sf"/>
</dbReference>
<comment type="similarity">
    <text evidence="1">Belongs to the methyltransferase superfamily.</text>
</comment>